<dbReference type="FunFam" id="3.10.20.810:FF:000001">
    <property type="entry name" value="Histidine biosynthesis bifunctional protein HisIE"/>
    <property type="match status" value="1"/>
</dbReference>
<proteinExistence type="inferred from homology"/>
<dbReference type="GO" id="GO:0004636">
    <property type="term" value="F:phosphoribosyl-ATP diphosphatase activity"/>
    <property type="evidence" value="ECO:0007669"/>
    <property type="project" value="UniProtKB-UniRule"/>
</dbReference>
<reference evidence="17 18" key="1">
    <citation type="journal article" date="2016" name="Genome Announc.">
        <title>Complete genome sequence of the hyperthermophilic and piezophilic archaeon Thermococcus barophilus Ch5, capable of growth at the expense of hydrogenogenesis from carbon monoxide and formate.</title>
        <authorList>
            <person name="Oger P."/>
            <person name="Sokolova T.G."/>
            <person name="Kozhevnikova D.A."/>
            <person name="Taranov E.A."/>
            <person name="Vannier P."/>
            <person name="Lee H.S."/>
            <person name="Kwon K.K."/>
            <person name="Kang S.G."/>
            <person name="Lee J.H."/>
            <person name="Bonch-Osmolovskaya E.A."/>
            <person name="Lebedinsky A.V."/>
        </authorList>
    </citation>
    <scope>NUCLEOTIDE SEQUENCE [LARGE SCALE GENOMIC DNA]</scope>
    <source>
        <strain evidence="18">Ch5</strain>
    </source>
</reference>
<organism evidence="17 18">
    <name type="scientific">Thermococcus barophilus</name>
    <dbReference type="NCBI Taxonomy" id="55802"/>
    <lineage>
        <taxon>Archaea</taxon>
        <taxon>Methanobacteriati</taxon>
        <taxon>Methanobacteriota</taxon>
        <taxon>Thermococci</taxon>
        <taxon>Thermococcales</taxon>
        <taxon>Thermococcaceae</taxon>
        <taxon>Thermococcus</taxon>
    </lineage>
</organism>
<dbReference type="InterPro" id="IPR026660">
    <property type="entry name" value="PRA-CH"/>
</dbReference>
<dbReference type="Gene3D" id="1.10.287.1080">
    <property type="entry name" value="MazG-like"/>
    <property type="match status" value="1"/>
</dbReference>
<evidence type="ECO:0000256" key="1">
    <source>
        <dbReference type="ARBA" id="ARBA00000024"/>
    </source>
</evidence>
<name>A0A0S1X9N0_THEBA</name>
<dbReference type="Pfam" id="PF01502">
    <property type="entry name" value="PRA-CH"/>
    <property type="match status" value="1"/>
</dbReference>
<dbReference type="HAMAP" id="MF_01021">
    <property type="entry name" value="HisI"/>
    <property type="match status" value="1"/>
</dbReference>
<evidence type="ECO:0000256" key="6">
    <source>
        <dbReference type="ARBA" id="ARBA00007731"/>
    </source>
</evidence>
<dbReference type="PANTHER" id="PTHR42945">
    <property type="entry name" value="HISTIDINE BIOSYNTHESIS BIFUNCTIONAL PROTEIN"/>
    <property type="match status" value="1"/>
</dbReference>
<accession>A0A0S1X9N0</accession>
<comment type="similarity">
    <text evidence="6 15">In the C-terminal section; belongs to the PRA-PH family.</text>
</comment>
<keyword evidence="8 15" id="KW-0963">Cytoplasm</keyword>
<comment type="pathway">
    <text evidence="5 15">Amino-acid biosynthesis; L-histidine biosynthesis; L-histidine from 5-phospho-alpha-D-ribose 1-diphosphate: step 2/9.</text>
</comment>
<dbReference type="InterPro" id="IPR021130">
    <property type="entry name" value="PRib-ATP_PPHydrolase-like"/>
</dbReference>
<dbReference type="CDD" id="cd11534">
    <property type="entry name" value="NTP-PPase_HisIE_like"/>
    <property type="match status" value="1"/>
</dbReference>
<keyword evidence="9 15" id="KW-0028">Amino-acid biosynthesis</keyword>
<dbReference type="SUPFAM" id="SSF141734">
    <property type="entry name" value="HisI-like"/>
    <property type="match status" value="1"/>
</dbReference>
<dbReference type="GO" id="GO:0005737">
    <property type="term" value="C:cytoplasm"/>
    <property type="evidence" value="ECO:0007669"/>
    <property type="project" value="UniProtKB-SubCell"/>
</dbReference>
<dbReference type="GO" id="GO:0004635">
    <property type="term" value="F:phosphoribosyl-AMP cyclohydrolase activity"/>
    <property type="evidence" value="ECO:0007669"/>
    <property type="project" value="UniProtKB-UniRule"/>
</dbReference>
<feature type="region of interest" description="Phosphoribosyl-AMP cyclohydrolase" evidence="15">
    <location>
        <begin position="1"/>
        <end position="125"/>
    </location>
</feature>
<dbReference type="HAMAP" id="MF_01020">
    <property type="entry name" value="HisE"/>
    <property type="match status" value="1"/>
</dbReference>
<comment type="catalytic activity">
    <reaction evidence="2 15">
        <text>1-(5-phospho-beta-D-ribosyl)-ATP + H2O = 1-(5-phospho-beta-D-ribosyl)-5'-AMP + diphosphate + H(+)</text>
        <dbReference type="Rhea" id="RHEA:22828"/>
        <dbReference type="ChEBI" id="CHEBI:15377"/>
        <dbReference type="ChEBI" id="CHEBI:15378"/>
        <dbReference type="ChEBI" id="CHEBI:33019"/>
        <dbReference type="ChEBI" id="CHEBI:59457"/>
        <dbReference type="ChEBI" id="CHEBI:73183"/>
        <dbReference type="EC" id="3.6.1.31"/>
    </reaction>
</comment>
<gene>
    <name evidence="15" type="primary">hisI</name>
    <name evidence="15" type="synonym">hisIE</name>
    <name evidence="17" type="ORF">TBCH5v1_0492</name>
</gene>
<dbReference type="NCBIfam" id="NF000768">
    <property type="entry name" value="PRK00051.1"/>
    <property type="match status" value="1"/>
</dbReference>
<comment type="subcellular location">
    <subcellularLocation>
        <location evidence="3 15">Cytoplasm</location>
    </subcellularLocation>
</comment>
<dbReference type="AlphaFoldDB" id="A0A0S1X9N0"/>
<dbReference type="EC" id="3.5.4.19" evidence="15"/>
<dbReference type="Pfam" id="PF01503">
    <property type="entry name" value="PRA-PH"/>
    <property type="match status" value="1"/>
</dbReference>
<comment type="catalytic activity">
    <reaction evidence="1 15">
        <text>1-(5-phospho-beta-D-ribosyl)-5'-AMP + H2O = 1-(5-phospho-beta-D-ribosyl)-5-[(5-phospho-beta-D-ribosylamino)methylideneamino]imidazole-4-carboxamide</text>
        <dbReference type="Rhea" id="RHEA:20049"/>
        <dbReference type="ChEBI" id="CHEBI:15377"/>
        <dbReference type="ChEBI" id="CHEBI:58435"/>
        <dbReference type="ChEBI" id="CHEBI:59457"/>
        <dbReference type="EC" id="3.5.4.19"/>
    </reaction>
</comment>
<evidence type="ECO:0000256" key="14">
    <source>
        <dbReference type="ARBA" id="ARBA00023268"/>
    </source>
</evidence>
<evidence type="ECO:0000256" key="15">
    <source>
        <dbReference type="HAMAP-Rule" id="MF_01019"/>
    </source>
</evidence>
<evidence type="ECO:0000259" key="16">
    <source>
        <dbReference type="Pfam" id="PF01502"/>
    </source>
</evidence>
<evidence type="ECO:0000256" key="13">
    <source>
        <dbReference type="ARBA" id="ARBA00023102"/>
    </source>
</evidence>
<evidence type="ECO:0000256" key="5">
    <source>
        <dbReference type="ARBA" id="ARBA00005204"/>
    </source>
</evidence>
<comment type="similarity">
    <text evidence="7 15">In the N-terminal section; belongs to the PRA-CH family.</text>
</comment>
<dbReference type="InterPro" id="IPR008179">
    <property type="entry name" value="HisE"/>
</dbReference>
<dbReference type="InterPro" id="IPR038019">
    <property type="entry name" value="PRib_AMP_CycHydrolase_sf"/>
</dbReference>
<evidence type="ECO:0000256" key="3">
    <source>
        <dbReference type="ARBA" id="ARBA00004496"/>
    </source>
</evidence>
<evidence type="ECO:0000256" key="8">
    <source>
        <dbReference type="ARBA" id="ARBA00022490"/>
    </source>
</evidence>
<dbReference type="GO" id="GO:0005524">
    <property type="term" value="F:ATP binding"/>
    <property type="evidence" value="ECO:0007669"/>
    <property type="project" value="UniProtKB-KW"/>
</dbReference>
<dbReference type="PATRIC" id="fig|55802.8.peg.486"/>
<evidence type="ECO:0000256" key="10">
    <source>
        <dbReference type="ARBA" id="ARBA00022741"/>
    </source>
</evidence>
<dbReference type="EC" id="3.6.1.31" evidence="15"/>
<dbReference type="UniPathway" id="UPA00031">
    <property type="reaction ID" value="UER00007"/>
</dbReference>
<sequence>MMEMKELIEKVNWERNNGIVPVVVQDTKGEVLTLAYMNKEALMKTLETGYAHYYSRSQKRIRMKGEVSGNVQKVKEIRIDCDNDALLLIVEQVGVACHTGNYSCFYRKLGEPEKAVGGIDYSLTILRELEELIKQRKENPKEDSYTSRLFKEGKEKIYKKFGEEAIEVLVAEGRERIIYETADLLYHLLVLLAYNEISLGKVMEELRRRRK</sequence>
<dbReference type="HAMAP" id="MF_01019">
    <property type="entry name" value="HisIE"/>
    <property type="match status" value="1"/>
</dbReference>
<dbReference type="InterPro" id="IPR002496">
    <property type="entry name" value="PRib_AMP_CycHydrolase_dom"/>
</dbReference>
<keyword evidence="10 15" id="KW-0547">Nucleotide-binding</keyword>
<dbReference type="Gene3D" id="3.10.20.810">
    <property type="entry name" value="Phosphoribosyl-AMP cyclohydrolase"/>
    <property type="match status" value="1"/>
</dbReference>
<dbReference type="NCBIfam" id="NF002747">
    <property type="entry name" value="PRK02759.1"/>
    <property type="match status" value="1"/>
</dbReference>
<keyword evidence="11 15" id="KW-0378">Hydrolase</keyword>
<dbReference type="SUPFAM" id="SSF101386">
    <property type="entry name" value="all-alpha NTP pyrophosphatases"/>
    <property type="match status" value="1"/>
</dbReference>
<dbReference type="STRING" id="55802.TBCH5v1_0492"/>
<comment type="pathway">
    <text evidence="4 15">Amino-acid biosynthesis; L-histidine biosynthesis; L-histidine from 5-phospho-alpha-D-ribose 1-diphosphate: step 3/9.</text>
</comment>
<feature type="domain" description="Phosphoribosyl-AMP cyclohydrolase" evidence="16">
    <location>
        <begin position="34"/>
        <end position="106"/>
    </location>
</feature>
<dbReference type="NCBIfam" id="TIGR03188">
    <property type="entry name" value="histidine_hisI"/>
    <property type="match status" value="1"/>
</dbReference>
<dbReference type="GO" id="GO:0000105">
    <property type="term" value="P:L-histidine biosynthetic process"/>
    <property type="evidence" value="ECO:0007669"/>
    <property type="project" value="UniProtKB-UniRule"/>
</dbReference>
<keyword evidence="13 15" id="KW-0368">Histidine biosynthesis</keyword>
<dbReference type="Proteomes" id="UP000066042">
    <property type="component" value="Chromosome"/>
</dbReference>
<dbReference type="PANTHER" id="PTHR42945:SF1">
    <property type="entry name" value="HISTIDINE BIOSYNTHESIS BIFUNCTIONAL PROTEIN HIS7"/>
    <property type="match status" value="1"/>
</dbReference>
<keyword evidence="12 15" id="KW-0067">ATP-binding</keyword>
<evidence type="ECO:0000256" key="4">
    <source>
        <dbReference type="ARBA" id="ARBA00005169"/>
    </source>
</evidence>
<evidence type="ECO:0000313" key="17">
    <source>
        <dbReference type="EMBL" id="ALM74460.1"/>
    </source>
</evidence>
<evidence type="ECO:0000256" key="12">
    <source>
        <dbReference type="ARBA" id="ARBA00022840"/>
    </source>
</evidence>
<evidence type="ECO:0000256" key="9">
    <source>
        <dbReference type="ARBA" id="ARBA00022605"/>
    </source>
</evidence>
<dbReference type="InterPro" id="IPR023019">
    <property type="entry name" value="His_synth_HisIE"/>
</dbReference>
<evidence type="ECO:0000313" key="18">
    <source>
        <dbReference type="Proteomes" id="UP000066042"/>
    </source>
</evidence>
<feature type="region of interest" description="Phosphoribosyl-ATP pyrophosphohydrolase" evidence="15">
    <location>
        <begin position="126"/>
        <end position="211"/>
    </location>
</feature>
<dbReference type="EMBL" id="CP013050">
    <property type="protein sequence ID" value="ALM74460.1"/>
    <property type="molecule type" value="Genomic_DNA"/>
</dbReference>
<keyword evidence="14 15" id="KW-0511">Multifunctional enzyme</keyword>
<evidence type="ECO:0000256" key="2">
    <source>
        <dbReference type="ARBA" id="ARBA00001460"/>
    </source>
</evidence>
<protein>
    <recommendedName>
        <fullName evidence="15">Histidine biosynthesis bifunctional protein HisIE</fullName>
    </recommendedName>
    <domain>
        <recommendedName>
            <fullName evidence="15">Phosphoribosyl-AMP cyclohydrolase</fullName>
            <shortName evidence="15">PRA-CH</shortName>
            <ecNumber evidence="15">3.5.4.19</ecNumber>
        </recommendedName>
    </domain>
    <domain>
        <recommendedName>
            <fullName evidence="15">Phosphoribosyl-ATP pyrophosphatase</fullName>
            <shortName evidence="15">PRA-PH</shortName>
            <ecNumber evidence="15">3.6.1.31</ecNumber>
        </recommendedName>
    </domain>
</protein>
<evidence type="ECO:0000256" key="11">
    <source>
        <dbReference type="ARBA" id="ARBA00022801"/>
    </source>
</evidence>
<evidence type="ECO:0000256" key="7">
    <source>
        <dbReference type="ARBA" id="ARBA00008299"/>
    </source>
</evidence>